<dbReference type="Gene3D" id="3.30.420.10">
    <property type="entry name" value="Ribonuclease H-like superfamily/Ribonuclease H"/>
    <property type="match status" value="1"/>
</dbReference>
<name>Q218Q9_RHOPB</name>
<dbReference type="RefSeq" id="WP_011472032.1">
    <property type="nucleotide sequence ID" value="NC_007925.1"/>
</dbReference>
<dbReference type="HOGENOM" id="CLU_410429_0_0_5"/>
<protein>
    <recommendedName>
        <fullName evidence="2">Integrase catalytic domain-containing protein</fullName>
    </recommendedName>
</protein>
<organism evidence="1">
    <name type="scientific">Rhodopseudomonas palustris (strain BisB18)</name>
    <dbReference type="NCBI Taxonomy" id="316056"/>
    <lineage>
        <taxon>Bacteria</taxon>
        <taxon>Pseudomonadati</taxon>
        <taxon>Pseudomonadota</taxon>
        <taxon>Alphaproteobacteria</taxon>
        <taxon>Hyphomicrobiales</taxon>
        <taxon>Nitrobacteraceae</taxon>
        <taxon>Rhodopseudomonas</taxon>
    </lineage>
</organism>
<proteinExistence type="predicted"/>
<dbReference type="EMBL" id="CP000301">
    <property type="protein sequence ID" value="ABD87127.1"/>
    <property type="molecule type" value="Genomic_DNA"/>
</dbReference>
<dbReference type="AlphaFoldDB" id="Q218Q9"/>
<dbReference type="GO" id="GO:0003676">
    <property type="term" value="F:nucleic acid binding"/>
    <property type="evidence" value="ECO:0007669"/>
    <property type="project" value="InterPro"/>
</dbReference>
<evidence type="ECO:0000313" key="1">
    <source>
        <dbReference type="EMBL" id="ABD87127.1"/>
    </source>
</evidence>
<dbReference type="OrthoDB" id="5287589at2"/>
<dbReference type="eggNOG" id="COG2801">
    <property type="taxonomic scope" value="Bacteria"/>
</dbReference>
<reference evidence="1" key="1">
    <citation type="submission" date="2006-03" db="EMBL/GenBank/DDBJ databases">
        <title>Complete sequence of Rhodopseudomonas palustris BisB18.</title>
        <authorList>
            <consortium name="US DOE Joint Genome Institute"/>
            <person name="Copeland A."/>
            <person name="Lucas S."/>
            <person name="Lapidus A."/>
            <person name="Barry K."/>
            <person name="Detter J.C."/>
            <person name="Glavina del Rio T."/>
            <person name="Hammon N."/>
            <person name="Israni S."/>
            <person name="Dalin E."/>
            <person name="Tice H."/>
            <person name="Pitluck S."/>
            <person name="Chain P."/>
            <person name="Malfatti S."/>
            <person name="Shin M."/>
            <person name="Vergez L."/>
            <person name="Schmutz J."/>
            <person name="Larimer F."/>
            <person name="Land M."/>
            <person name="Hauser L."/>
            <person name="Pelletier D.A."/>
            <person name="Kyrpides N."/>
            <person name="Anderson I."/>
            <person name="Oda Y."/>
            <person name="Harwood C.S."/>
            <person name="Richardson P."/>
        </authorList>
    </citation>
    <scope>NUCLEOTIDE SEQUENCE [LARGE SCALE GENOMIC DNA]</scope>
    <source>
        <strain evidence="1">BisB18</strain>
    </source>
</reference>
<dbReference type="STRING" id="316056.RPC_1565"/>
<dbReference type="KEGG" id="rpc:RPC_1565"/>
<accession>Q218Q9</accession>
<dbReference type="InterPro" id="IPR012337">
    <property type="entry name" value="RNaseH-like_sf"/>
</dbReference>
<sequence length="669" mass="74027">MSTWLPATDFASLAQISDRKARAALTRSLRKNKPWRGTRLTVRLAPGAGGPGGVRYEVELSSLPLALQEAWKALQSPVETAASLRDDRNNVGHWRHHIIAPALVHEKWSAARGEAVRKIVAERHTGPDGKPITITDRTIQRWLDAYEAKGIAGLMLRARRDKGTQRVVISARWDGAVPFDEEIKETIAEALKTYIRGLHKEATSAALIDTLAADKLRQLTAARCDYAPAMSVLTFKVPRPLIDAERQFRNVAIFKKDRKAYEDSRPRIFRTREGLAPMQIIVGDVHHLDICMMRPDGAVAWPKAIAWLDLATNRIWLDVVLLEKGEGIRNAHVIASFVHMVQSWGMPSVLYLDNGSEYSWADFMDDALKLMRDVYLTEDRDSQIVRAKPYNASAKAIEGIFRVLEYTYFRSLQGWAGGDRTNKKTAKVGHPTEPFTGGLDELRAQIGACLTLYHSKGQGGASGLGNRSPRQVYEAAVAAGWQKVTIDPRELRTVFATSEVRQVRQGAIQFGGQHWTCPELSTFMASKITVRVPKFEDDPTILPLLDDAGKLIGFAAPVTRYGILDKAGAAEADRIASEHRRAVRDLDKSVPDIDVAAEIARVAAALPTPAEAAVLGTISISDQAREIAVALAETSEDRADRQRAEAQKKRRIQSARMEKLALALQGNKQ</sequence>
<dbReference type="InterPro" id="IPR036397">
    <property type="entry name" value="RNaseH_sf"/>
</dbReference>
<evidence type="ECO:0008006" key="2">
    <source>
        <dbReference type="Google" id="ProtNLM"/>
    </source>
</evidence>
<dbReference type="SUPFAM" id="SSF53098">
    <property type="entry name" value="Ribonuclease H-like"/>
    <property type="match status" value="1"/>
</dbReference>
<gene>
    <name evidence="1" type="ordered locus">RPC_1565</name>
</gene>